<gene>
    <name evidence="1" type="ORF">SCHPADRAFT_932129</name>
</gene>
<keyword evidence="2" id="KW-1185">Reference proteome</keyword>
<dbReference type="EMBL" id="KQ086115">
    <property type="protein sequence ID" value="KLO07888.1"/>
    <property type="molecule type" value="Genomic_DNA"/>
</dbReference>
<sequence>MAAPPNFLYMQTGVVVTSNAKDHMANLDHRANFLQLFAPIPDLDANRAIVNGTQVNGAGVETYWHDTQDDKTFRYTAIVGQGIPAAFRQGIEEGRYRNLSATDFEVNFTVMHRRVSPF</sequence>
<organism evidence="1 2">
    <name type="scientific">Schizopora paradoxa</name>
    <dbReference type="NCBI Taxonomy" id="27342"/>
    <lineage>
        <taxon>Eukaryota</taxon>
        <taxon>Fungi</taxon>
        <taxon>Dikarya</taxon>
        <taxon>Basidiomycota</taxon>
        <taxon>Agaricomycotina</taxon>
        <taxon>Agaricomycetes</taxon>
        <taxon>Hymenochaetales</taxon>
        <taxon>Schizoporaceae</taxon>
        <taxon>Schizopora</taxon>
    </lineage>
</organism>
<name>A0A0H2REC7_9AGAM</name>
<dbReference type="AlphaFoldDB" id="A0A0H2REC7"/>
<accession>A0A0H2REC7</accession>
<dbReference type="InParanoid" id="A0A0H2REC7"/>
<protein>
    <submittedName>
        <fullName evidence="1">Uncharacterized protein</fullName>
    </submittedName>
</protein>
<reference evidence="1 2" key="1">
    <citation type="submission" date="2015-04" db="EMBL/GenBank/DDBJ databases">
        <title>Complete genome sequence of Schizopora paradoxa KUC8140, a cosmopolitan wood degrader in East Asia.</title>
        <authorList>
            <consortium name="DOE Joint Genome Institute"/>
            <person name="Min B."/>
            <person name="Park H."/>
            <person name="Jang Y."/>
            <person name="Kim J.-J."/>
            <person name="Kim K.H."/>
            <person name="Pangilinan J."/>
            <person name="Lipzen A."/>
            <person name="Riley R."/>
            <person name="Grigoriev I.V."/>
            <person name="Spatafora J.W."/>
            <person name="Choi I.-G."/>
        </authorList>
    </citation>
    <scope>NUCLEOTIDE SEQUENCE [LARGE SCALE GENOMIC DNA]</scope>
    <source>
        <strain evidence="1 2">KUC8140</strain>
    </source>
</reference>
<proteinExistence type="predicted"/>
<evidence type="ECO:0000313" key="1">
    <source>
        <dbReference type="EMBL" id="KLO07888.1"/>
    </source>
</evidence>
<evidence type="ECO:0000313" key="2">
    <source>
        <dbReference type="Proteomes" id="UP000053477"/>
    </source>
</evidence>
<dbReference type="Proteomes" id="UP000053477">
    <property type="component" value="Unassembled WGS sequence"/>
</dbReference>